<keyword evidence="1" id="KW-0446">Lipid-binding</keyword>
<dbReference type="PANTHER" id="PTHR33434">
    <property type="entry name" value="DEGV DOMAIN-CONTAINING PROTEIN DR_1986-RELATED"/>
    <property type="match status" value="1"/>
</dbReference>
<reference evidence="2" key="1">
    <citation type="journal article" date="2022" name="Int. J. Syst. Evol. Microbiol.">
        <title>Granulimonas faecalis gen. nov., sp. nov., and Leptogranulimonas caecicola gen. nov., sp. nov., novel lactate-producing Atopobiaceae bacteria isolated from mouse intestines, and an emended description of the family Atopobiaceae.</title>
        <authorList>
            <person name="Morinaga K."/>
            <person name="Kusada H."/>
            <person name="Sakamoto S."/>
            <person name="Murakami T."/>
            <person name="Toyoda A."/>
            <person name="Mori H."/>
            <person name="Meng X.Y."/>
            <person name="Takashino M."/>
            <person name="Murotomi K."/>
            <person name="Tamaki H."/>
        </authorList>
    </citation>
    <scope>NUCLEOTIDE SEQUENCE</scope>
    <source>
        <strain evidence="2">OPF53</strain>
    </source>
</reference>
<dbReference type="Proteomes" id="UP001055025">
    <property type="component" value="Unassembled WGS sequence"/>
</dbReference>
<evidence type="ECO:0000313" key="3">
    <source>
        <dbReference type="Proteomes" id="UP001055025"/>
    </source>
</evidence>
<dbReference type="Gene3D" id="3.30.1180.10">
    <property type="match status" value="1"/>
</dbReference>
<dbReference type="NCBIfam" id="TIGR00762">
    <property type="entry name" value="DegV"/>
    <property type="match status" value="1"/>
</dbReference>
<evidence type="ECO:0000313" key="2">
    <source>
        <dbReference type="EMBL" id="GJM55556.1"/>
    </source>
</evidence>
<dbReference type="Gene3D" id="3.40.50.10170">
    <property type="match status" value="1"/>
</dbReference>
<dbReference type="PANTHER" id="PTHR33434:SF2">
    <property type="entry name" value="FATTY ACID-BINDING PROTEIN TM_1468"/>
    <property type="match status" value="1"/>
</dbReference>
<protein>
    <recommendedName>
        <fullName evidence="4">DegV family protein with EDD domain</fullName>
    </recommendedName>
</protein>
<evidence type="ECO:0000256" key="1">
    <source>
        <dbReference type="ARBA" id="ARBA00023121"/>
    </source>
</evidence>
<dbReference type="EMBL" id="BQKC01000001">
    <property type="protein sequence ID" value="GJM55556.1"/>
    <property type="molecule type" value="Genomic_DNA"/>
</dbReference>
<comment type="caution">
    <text evidence="2">The sequence shown here is derived from an EMBL/GenBank/DDBJ whole genome shotgun (WGS) entry which is preliminary data.</text>
</comment>
<dbReference type="GO" id="GO:0008289">
    <property type="term" value="F:lipid binding"/>
    <property type="evidence" value="ECO:0007669"/>
    <property type="project" value="UniProtKB-KW"/>
</dbReference>
<dbReference type="InterPro" id="IPR003797">
    <property type="entry name" value="DegV"/>
</dbReference>
<dbReference type="PROSITE" id="PS51482">
    <property type="entry name" value="DEGV"/>
    <property type="match status" value="1"/>
</dbReference>
<keyword evidence="3" id="KW-1185">Reference proteome</keyword>
<proteinExistence type="predicted"/>
<sequence>MAATAQTSPAAPIVLLVESGADVPSAARQDLGIEVVPMHVTLAGETFDDGSVPCARMLAACAETGAVPTTSGCTPHDFTVAFDRIHAERPDAHILHLAYSAATTCSYESALTAAEGRDYVTSVDVKSVTCAQYLLVSEVARFLAANPGATVGEAADLARDLSGRIRLGFIPGDLAFLRAGGRLSNAAYVGAHLLRIKPTIEMIDGLLVATEKHRGSMARACRAFLDDFLSKEDLDRSRLAFVYSHGLSDGIRADAEARVREAGFRDVEWVETGCVIASHSGPGSFGAAAIAKR</sequence>
<name>A0AAV5B4X3_9ACTN</name>
<dbReference type="AlphaFoldDB" id="A0AAV5B4X3"/>
<evidence type="ECO:0008006" key="4">
    <source>
        <dbReference type="Google" id="ProtNLM"/>
    </source>
</evidence>
<gene>
    <name evidence="2" type="ORF">ATOP_12110</name>
</gene>
<dbReference type="InterPro" id="IPR043168">
    <property type="entry name" value="DegV_C"/>
</dbReference>
<dbReference type="RefSeq" id="WP_265590830.1">
    <property type="nucleotide sequence ID" value="NZ_BQKC01000001.1"/>
</dbReference>
<accession>A0AAV5B4X3</accession>
<organism evidence="2 3">
    <name type="scientific">Granulimonas faecalis</name>
    <dbReference type="NCBI Taxonomy" id="2894155"/>
    <lineage>
        <taxon>Bacteria</taxon>
        <taxon>Bacillati</taxon>
        <taxon>Actinomycetota</taxon>
        <taxon>Coriobacteriia</taxon>
        <taxon>Coriobacteriales</taxon>
        <taxon>Kribbibacteriaceae</taxon>
        <taxon>Granulimonas</taxon>
    </lineage>
</organism>
<dbReference type="Pfam" id="PF02645">
    <property type="entry name" value="DegV"/>
    <property type="match status" value="1"/>
</dbReference>
<dbReference type="InterPro" id="IPR050270">
    <property type="entry name" value="DegV_domain_contain"/>
</dbReference>
<dbReference type="SUPFAM" id="SSF82549">
    <property type="entry name" value="DAK1/DegV-like"/>
    <property type="match status" value="1"/>
</dbReference>